<evidence type="ECO:0000313" key="1">
    <source>
        <dbReference type="EMBL" id="XAF56235.1"/>
    </source>
</evidence>
<geneLocation type="plasmid" evidence="1 2">
    <name>unnamed2</name>
</geneLocation>
<protein>
    <submittedName>
        <fullName evidence="1">Uncharacterized protein</fullName>
    </submittedName>
</protein>
<dbReference type="Proteomes" id="UP001445268">
    <property type="component" value="Plasmid unnamed2"/>
</dbReference>
<proteinExistence type="predicted"/>
<name>A0ABZ3EAY3_9GAMM</name>
<organism evidence="1 2">
    <name type="scientific">Marinobacter alkaliphilus</name>
    <dbReference type="NCBI Taxonomy" id="254719"/>
    <lineage>
        <taxon>Bacteria</taxon>
        <taxon>Pseudomonadati</taxon>
        <taxon>Pseudomonadota</taxon>
        <taxon>Gammaproteobacteria</taxon>
        <taxon>Pseudomonadales</taxon>
        <taxon>Marinobacteraceae</taxon>
        <taxon>Marinobacter</taxon>
    </lineage>
</organism>
<gene>
    <name evidence="1" type="ORF">AAGT77_20150</name>
</gene>
<dbReference type="EMBL" id="CP152382">
    <property type="protein sequence ID" value="XAF56235.1"/>
    <property type="molecule type" value="Genomic_DNA"/>
</dbReference>
<accession>A0ABZ3EAY3</accession>
<keyword evidence="2" id="KW-1185">Reference proteome</keyword>
<keyword evidence="1" id="KW-0614">Plasmid</keyword>
<sequence>MDRDPLVDSGVTGVGIGRVSRDGYKVVVVTTLVSVKSPGGQVRSTHYYAGAVSERIETGIASAQQQFEELVRKAIYVRRYYNQIRSEGRFPAKIPRYEDVPPEILEQTVTVPDHLDIVEIMDSFEATPWLPVVKTTGGDPVKLAVALQAHDLRQPHRNVYLNGFHLRFIERTVEGVTLYLPNELYRARGEWRTRIFHADGIEVDTVSDADTVGGWYDSLSEAWVYLISELRRLTAPAAENRRPAGNTILETGIRAVNLSGYGRKSRRDGVPRWRFTLGISQVEPSGREKRLVLASWRLATVTDEQIRNDLRRAAATSAYRRHLLENGASVKQAYLPRESVVPEEFWPEDPPCQIKADDLWYFAEQREGAKVA</sequence>
<reference evidence="1 2" key="1">
    <citation type="submission" date="2024-04" db="EMBL/GenBank/DDBJ databases">
        <title>Marinobacter sp. SBY-1.</title>
        <authorList>
            <person name="Pan C."/>
        </authorList>
    </citation>
    <scope>NUCLEOTIDE SEQUENCE [LARGE SCALE GENOMIC DNA]</scope>
    <source>
        <strain evidence="1 2">SBY-1</strain>
        <plasmid evidence="1 2">unnamed2</plasmid>
    </source>
</reference>
<dbReference type="RefSeq" id="WP_342632783.1">
    <property type="nucleotide sequence ID" value="NZ_CP152382.1"/>
</dbReference>
<evidence type="ECO:0000313" key="2">
    <source>
        <dbReference type="Proteomes" id="UP001445268"/>
    </source>
</evidence>